<evidence type="ECO:0000256" key="2">
    <source>
        <dbReference type="ARBA" id="ARBA00022475"/>
    </source>
</evidence>
<dbReference type="eggNOG" id="COG1284">
    <property type="taxonomic scope" value="Bacteria"/>
</dbReference>
<reference evidence="9" key="1">
    <citation type="submission" date="2011-04" db="EMBL/GenBank/DDBJ databases">
        <title>The complete genome of Porphyromonas asaccharolytica DSM 20707.</title>
        <authorList>
            <person name="Lucas S."/>
            <person name="Han J."/>
            <person name="Lapidus A."/>
            <person name="Bruce D."/>
            <person name="Goodwin L."/>
            <person name="Pitluck S."/>
            <person name="Peters L."/>
            <person name="Kyrpides N."/>
            <person name="Mavromatis K."/>
            <person name="Ivanova N."/>
            <person name="Ovchinnikova G."/>
            <person name="Pagani I."/>
            <person name="Lu M."/>
            <person name="Detter J.C."/>
            <person name="Tapia R."/>
            <person name="Han C."/>
            <person name="Land M."/>
            <person name="Hauser L."/>
            <person name="Markowitz V."/>
            <person name="Cheng J.-F."/>
            <person name="Hugenholtz P."/>
            <person name="Woyke T."/>
            <person name="Wu D."/>
            <person name="Gronow S."/>
            <person name="Wellnitz S."/>
            <person name="Brambilla E."/>
            <person name="Klenk H.-P."/>
            <person name="Eisen J.A."/>
        </authorList>
    </citation>
    <scope>NUCLEOTIDE SEQUENCE [LARGE SCALE GENOMIC DNA]</scope>
    <source>
        <strain evidence="9">ATCC 25260 / DSM 20707 / VPI 4198</strain>
    </source>
</reference>
<dbReference type="InterPro" id="IPR015867">
    <property type="entry name" value="N-reg_PII/ATP_PRibTrfase_C"/>
</dbReference>
<dbReference type="RefSeq" id="WP_013760095.1">
    <property type="nucleotide sequence ID" value="NC_015501.1"/>
</dbReference>
<protein>
    <recommendedName>
        <fullName evidence="7">DUF2179 domain-containing protein</fullName>
    </recommendedName>
</protein>
<dbReference type="OrthoDB" id="1422399at2"/>
<keyword evidence="2" id="KW-1003">Cell membrane</keyword>
<keyword evidence="4 6" id="KW-1133">Transmembrane helix</keyword>
<feature type="transmembrane region" description="Helical" evidence="6">
    <location>
        <begin position="153"/>
        <end position="174"/>
    </location>
</feature>
<keyword evidence="3 6" id="KW-0812">Transmembrane</keyword>
<organism evidence="8 9">
    <name type="scientific">Porphyromonas asaccharolytica (strain ATCC 25260 / DSM 20707 / BCRC 10618 / CCUG 7834 / JCM 6326 / LMG 13178 / VPI 4198 / B440)</name>
    <name type="common">Bacteroides asaccharolyticus</name>
    <dbReference type="NCBI Taxonomy" id="879243"/>
    <lineage>
        <taxon>Bacteria</taxon>
        <taxon>Pseudomonadati</taxon>
        <taxon>Bacteroidota</taxon>
        <taxon>Bacteroidia</taxon>
        <taxon>Bacteroidales</taxon>
        <taxon>Porphyromonadaceae</taxon>
        <taxon>Porphyromonas</taxon>
    </lineage>
</organism>
<dbReference type="Pfam" id="PF02588">
    <property type="entry name" value="YitT_membrane"/>
    <property type="match status" value="1"/>
</dbReference>
<dbReference type="PANTHER" id="PTHR33545:SF5">
    <property type="entry name" value="UPF0750 MEMBRANE PROTEIN YITT"/>
    <property type="match status" value="1"/>
</dbReference>
<evidence type="ECO:0000256" key="6">
    <source>
        <dbReference type="SAM" id="Phobius"/>
    </source>
</evidence>
<evidence type="ECO:0000256" key="5">
    <source>
        <dbReference type="ARBA" id="ARBA00023136"/>
    </source>
</evidence>
<gene>
    <name evidence="8" type="ordered locus">Poras_0551</name>
</gene>
<evidence type="ECO:0000256" key="1">
    <source>
        <dbReference type="ARBA" id="ARBA00004651"/>
    </source>
</evidence>
<evidence type="ECO:0000256" key="4">
    <source>
        <dbReference type="ARBA" id="ARBA00022989"/>
    </source>
</evidence>
<evidence type="ECO:0000256" key="3">
    <source>
        <dbReference type="ARBA" id="ARBA00022692"/>
    </source>
</evidence>
<dbReference type="GO" id="GO:0005886">
    <property type="term" value="C:plasma membrane"/>
    <property type="evidence" value="ECO:0007669"/>
    <property type="project" value="UniProtKB-SubCell"/>
</dbReference>
<keyword evidence="5 6" id="KW-0472">Membrane</keyword>
<feature type="transmembrane region" description="Helical" evidence="6">
    <location>
        <begin position="219"/>
        <end position="238"/>
    </location>
</feature>
<dbReference type="AlphaFoldDB" id="F4KNU6"/>
<evidence type="ECO:0000259" key="7">
    <source>
        <dbReference type="Pfam" id="PF10035"/>
    </source>
</evidence>
<dbReference type="HOGENOM" id="CLU_063199_0_0_10"/>
<keyword evidence="9" id="KW-1185">Reference proteome</keyword>
<evidence type="ECO:0000313" key="8">
    <source>
        <dbReference type="EMBL" id="AEE12504.1"/>
    </source>
</evidence>
<proteinExistence type="predicted"/>
<dbReference type="InterPro" id="IPR003740">
    <property type="entry name" value="YitT"/>
</dbReference>
<accession>F4KNU6</accession>
<feature type="transmembrane region" description="Helical" evidence="6">
    <location>
        <begin position="116"/>
        <end position="133"/>
    </location>
</feature>
<evidence type="ECO:0000313" key="9">
    <source>
        <dbReference type="Proteomes" id="UP000006545"/>
    </source>
</evidence>
<dbReference type="CDD" id="cd16380">
    <property type="entry name" value="YitT_C"/>
    <property type="match status" value="1"/>
</dbReference>
<name>F4KNU6_PORAD</name>
<dbReference type="EMBL" id="CP002689">
    <property type="protein sequence ID" value="AEE12504.1"/>
    <property type="molecule type" value="Genomic_DNA"/>
</dbReference>
<dbReference type="InterPro" id="IPR019264">
    <property type="entry name" value="DUF2179"/>
</dbReference>
<dbReference type="InterPro" id="IPR051461">
    <property type="entry name" value="UPF0750_membrane"/>
</dbReference>
<dbReference type="PANTHER" id="PTHR33545">
    <property type="entry name" value="UPF0750 MEMBRANE PROTEIN YITT-RELATED"/>
    <property type="match status" value="1"/>
</dbReference>
<dbReference type="STRING" id="879243.Poras_0551"/>
<feature type="domain" description="DUF2179" evidence="7">
    <location>
        <begin position="267"/>
        <end position="321"/>
    </location>
</feature>
<sequence>MDLSLRNTHLMKYKLPSKDELRARLAALPAQATDVLSSRKFWYELVLMTVAMFIGAMAVHYFLAPSGLIVGSVTGLGIVLERLLPIMSLGSYMFLINAILLLLSFILIGNEFGAKTCYTALILGPFVDLMGWIDPVSGSMFAQEVHGVVVANPGFDLVCFILVMSAAQAILFSINASTGGLDILAKIFNKYLHVPLGVSVTIAGGLICCSAFLTSPTGLVIMGLVGTWLNGMILDYFMTRMSSRTRVYVISKEWEHIRDYVIHTLNRGVTIHPVTGGYSGEDHKQLECILTRDEFGKLLDHLRAERMDPFITSDPVSEVYGLWRKRSQREELPVETGTPDESTF</sequence>
<feature type="transmembrane region" description="Helical" evidence="6">
    <location>
        <begin position="194"/>
        <end position="213"/>
    </location>
</feature>
<dbReference type="Proteomes" id="UP000006545">
    <property type="component" value="Chromosome"/>
</dbReference>
<dbReference type="Gene3D" id="3.30.70.120">
    <property type="match status" value="1"/>
</dbReference>
<dbReference type="KEGG" id="pah:Poras_0551"/>
<dbReference type="Pfam" id="PF10035">
    <property type="entry name" value="DUF2179"/>
    <property type="match status" value="1"/>
</dbReference>
<feature type="transmembrane region" description="Helical" evidence="6">
    <location>
        <begin position="41"/>
        <end position="63"/>
    </location>
</feature>
<feature type="transmembrane region" description="Helical" evidence="6">
    <location>
        <begin position="83"/>
        <end position="109"/>
    </location>
</feature>
<comment type="subcellular location">
    <subcellularLocation>
        <location evidence="1">Cell membrane</location>
        <topology evidence="1">Multi-pass membrane protein</topology>
    </subcellularLocation>
</comment>